<gene>
    <name evidence="1" type="ORF">LR48_Vigan06g104000</name>
</gene>
<evidence type="ECO:0000313" key="1">
    <source>
        <dbReference type="EMBL" id="KOM45734.1"/>
    </source>
</evidence>
<protein>
    <submittedName>
        <fullName evidence="1">Uncharacterized protein</fullName>
    </submittedName>
</protein>
<evidence type="ECO:0000313" key="2">
    <source>
        <dbReference type="Proteomes" id="UP000053144"/>
    </source>
</evidence>
<dbReference type="EMBL" id="CM003376">
    <property type="protein sequence ID" value="KOM45734.1"/>
    <property type="molecule type" value="Genomic_DNA"/>
</dbReference>
<dbReference type="Proteomes" id="UP000053144">
    <property type="component" value="Chromosome 6"/>
</dbReference>
<name>A0A0L9UT58_PHAAN</name>
<sequence length="83" mass="9578">MKRLHDNIAQRREELVIRFRDACGGAFGTTARSVCDMFAKGFWLVWRRLGEILALRSCGGVWNSRVEDVLVVVAMQDCWWFNG</sequence>
<proteinExistence type="predicted"/>
<dbReference type="AlphaFoldDB" id="A0A0L9UT58"/>
<accession>A0A0L9UT58</accession>
<dbReference type="Gramene" id="KOM45734">
    <property type="protein sequence ID" value="KOM45734"/>
    <property type="gene ID" value="LR48_Vigan06g104000"/>
</dbReference>
<organism evidence="1 2">
    <name type="scientific">Phaseolus angularis</name>
    <name type="common">Azuki bean</name>
    <name type="synonym">Vigna angularis</name>
    <dbReference type="NCBI Taxonomy" id="3914"/>
    <lineage>
        <taxon>Eukaryota</taxon>
        <taxon>Viridiplantae</taxon>
        <taxon>Streptophyta</taxon>
        <taxon>Embryophyta</taxon>
        <taxon>Tracheophyta</taxon>
        <taxon>Spermatophyta</taxon>
        <taxon>Magnoliopsida</taxon>
        <taxon>eudicotyledons</taxon>
        <taxon>Gunneridae</taxon>
        <taxon>Pentapetalae</taxon>
        <taxon>rosids</taxon>
        <taxon>fabids</taxon>
        <taxon>Fabales</taxon>
        <taxon>Fabaceae</taxon>
        <taxon>Papilionoideae</taxon>
        <taxon>50 kb inversion clade</taxon>
        <taxon>NPAAA clade</taxon>
        <taxon>indigoferoid/millettioid clade</taxon>
        <taxon>Phaseoleae</taxon>
        <taxon>Vigna</taxon>
    </lineage>
</organism>
<reference evidence="2" key="1">
    <citation type="journal article" date="2015" name="Proc. Natl. Acad. Sci. U.S.A.">
        <title>Genome sequencing of adzuki bean (Vigna angularis) provides insight into high starch and low fat accumulation and domestication.</title>
        <authorList>
            <person name="Yang K."/>
            <person name="Tian Z."/>
            <person name="Chen C."/>
            <person name="Luo L."/>
            <person name="Zhao B."/>
            <person name="Wang Z."/>
            <person name="Yu L."/>
            <person name="Li Y."/>
            <person name="Sun Y."/>
            <person name="Li W."/>
            <person name="Chen Y."/>
            <person name="Li Y."/>
            <person name="Zhang Y."/>
            <person name="Ai D."/>
            <person name="Zhao J."/>
            <person name="Shang C."/>
            <person name="Ma Y."/>
            <person name="Wu B."/>
            <person name="Wang M."/>
            <person name="Gao L."/>
            <person name="Sun D."/>
            <person name="Zhang P."/>
            <person name="Guo F."/>
            <person name="Wang W."/>
            <person name="Li Y."/>
            <person name="Wang J."/>
            <person name="Varshney R.K."/>
            <person name="Wang J."/>
            <person name="Ling H.Q."/>
            <person name="Wan P."/>
        </authorList>
    </citation>
    <scope>NUCLEOTIDE SEQUENCE</scope>
    <source>
        <strain evidence="2">cv. Jingnong 6</strain>
    </source>
</reference>